<evidence type="ECO:0000256" key="8">
    <source>
        <dbReference type="SAM" id="MobiDB-lite"/>
    </source>
</evidence>
<evidence type="ECO:0000256" key="9">
    <source>
        <dbReference type="SAM" id="Phobius"/>
    </source>
</evidence>
<keyword evidence="4" id="KW-1003">Cell membrane</keyword>
<feature type="transmembrane region" description="Helical" evidence="9">
    <location>
        <begin position="83"/>
        <end position="102"/>
    </location>
</feature>
<dbReference type="InterPro" id="IPR036259">
    <property type="entry name" value="MFS_trans_sf"/>
</dbReference>
<evidence type="ECO:0000256" key="7">
    <source>
        <dbReference type="ARBA" id="ARBA00023136"/>
    </source>
</evidence>
<feature type="transmembrane region" description="Helical" evidence="9">
    <location>
        <begin position="262"/>
        <end position="280"/>
    </location>
</feature>
<feature type="transmembrane region" description="Helical" evidence="9">
    <location>
        <begin position="390"/>
        <end position="411"/>
    </location>
</feature>
<keyword evidence="5 9" id="KW-0812">Transmembrane</keyword>
<evidence type="ECO:0000259" key="10">
    <source>
        <dbReference type="PROSITE" id="PS50850"/>
    </source>
</evidence>
<dbReference type="EMBL" id="JBBUTH010000001">
    <property type="protein sequence ID" value="MEK8049270.1"/>
    <property type="molecule type" value="Genomic_DNA"/>
</dbReference>
<reference evidence="11 12" key="1">
    <citation type="submission" date="2024-04" db="EMBL/GenBank/DDBJ databases">
        <title>Novel species of the genus Ideonella isolated from streams.</title>
        <authorList>
            <person name="Lu H."/>
        </authorList>
    </citation>
    <scope>NUCLEOTIDE SEQUENCE [LARGE SCALE GENOMIC DNA]</scope>
    <source>
        <strain evidence="11 12">DXS22W</strain>
    </source>
</reference>
<dbReference type="RefSeq" id="WP_341408940.1">
    <property type="nucleotide sequence ID" value="NZ_JBBUTH010000001.1"/>
</dbReference>
<feature type="transmembrane region" description="Helical" evidence="9">
    <location>
        <begin position="171"/>
        <end position="191"/>
    </location>
</feature>
<evidence type="ECO:0000256" key="2">
    <source>
        <dbReference type="ARBA" id="ARBA00008537"/>
    </source>
</evidence>
<dbReference type="PANTHER" id="PTHR42718">
    <property type="entry name" value="MAJOR FACILITATOR SUPERFAMILY MULTIDRUG TRANSPORTER MFSC"/>
    <property type="match status" value="1"/>
</dbReference>
<keyword evidence="12" id="KW-1185">Reference proteome</keyword>
<evidence type="ECO:0000256" key="4">
    <source>
        <dbReference type="ARBA" id="ARBA00022475"/>
    </source>
</evidence>
<dbReference type="Gene3D" id="1.20.1720.10">
    <property type="entry name" value="Multidrug resistance protein D"/>
    <property type="match status" value="1"/>
</dbReference>
<keyword evidence="6 9" id="KW-1133">Transmembrane helix</keyword>
<feature type="region of interest" description="Disordered" evidence="8">
    <location>
        <begin position="1"/>
        <end position="32"/>
    </location>
</feature>
<dbReference type="InterPro" id="IPR020846">
    <property type="entry name" value="MFS_dom"/>
</dbReference>
<feature type="transmembrane region" description="Helical" evidence="9">
    <location>
        <begin position="231"/>
        <end position="250"/>
    </location>
</feature>
<dbReference type="CDD" id="cd17503">
    <property type="entry name" value="MFS_LmrB_MDR_like"/>
    <property type="match status" value="1"/>
</dbReference>
<feature type="transmembrane region" description="Helical" evidence="9">
    <location>
        <begin position="109"/>
        <end position="130"/>
    </location>
</feature>
<sequence>MSQSLSAPNPGPAAAPPAPAAPPASPGPAARPAFPPLTGGQRVLGTVALSLATFMNVLDTSIANVSIPAIAGDLGVSPSQGTWVITSFAVANAIAVPLTGWLTQRFGQVRLFTASVLLFVLASWLCGLAPNIESLIFFRVLQGLVAGPMIPLSQTLLLASYPPALAGTAMAMWAMTTLVAPVTGPLLGGWITDNISWPWIFYINVPVGLLAAAITWSIYRSRDPGPRRVPLDRLGLGLLVLWVGALQLMVDKGKELDWFNSGEIVAYALVAAVGFAYFLVWELTEAHPIVNLRLFARRNFLAGTTALSVGYGLFFGNVVLLPLWLQQWMGYTATWAGWATAPVGLLAILFSPWVGKNVGRMDPRRLATVAFLGFAGVLWMRSQFNVQAPFATILIPTLLQGAAMAFFFIPLQAITFNGLTPDQLPSASGLSNFVRITAGAIGTSIFTTLWEDRATLHHAHLAEAVNAGNLAAVQALAGLNSAGLTPEQASATVNRLIDQQAFTMAATDIFHLSSALFLALVGLIWLSNPKRAPGAAPTDAGGAH</sequence>
<feature type="transmembrane region" description="Helical" evidence="9">
    <location>
        <begin position="335"/>
        <end position="354"/>
    </location>
</feature>
<dbReference type="InterPro" id="IPR004638">
    <property type="entry name" value="EmrB-like"/>
</dbReference>
<feature type="transmembrane region" description="Helical" evidence="9">
    <location>
        <begin position="509"/>
        <end position="526"/>
    </location>
</feature>
<dbReference type="NCBIfam" id="TIGR00711">
    <property type="entry name" value="efflux_EmrB"/>
    <property type="match status" value="1"/>
</dbReference>
<dbReference type="PROSITE" id="PS50850">
    <property type="entry name" value="MFS"/>
    <property type="match status" value="1"/>
</dbReference>
<feature type="compositionally biased region" description="Pro residues" evidence="8">
    <location>
        <begin position="9"/>
        <end position="26"/>
    </location>
</feature>
<evidence type="ECO:0000313" key="11">
    <source>
        <dbReference type="EMBL" id="MEK8049270.1"/>
    </source>
</evidence>
<feature type="transmembrane region" description="Helical" evidence="9">
    <location>
        <begin position="136"/>
        <end position="159"/>
    </location>
</feature>
<organism evidence="11 12">
    <name type="scientific">Pseudaquabacterium inlustre</name>
    <dbReference type="NCBI Taxonomy" id="2984192"/>
    <lineage>
        <taxon>Bacteria</taxon>
        <taxon>Pseudomonadati</taxon>
        <taxon>Pseudomonadota</taxon>
        <taxon>Betaproteobacteria</taxon>
        <taxon>Burkholderiales</taxon>
        <taxon>Sphaerotilaceae</taxon>
        <taxon>Pseudaquabacterium</taxon>
    </lineage>
</organism>
<comment type="subcellular location">
    <subcellularLocation>
        <location evidence="1">Cell membrane</location>
        <topology evidence="1">Multi-pass membrane protein</topology>
    </subcellularLocation>
</comment>
<evidence type="ECO:0000256" key="6">
    <source>
        <dbReference type="ARBA" id="ARBA00022989"/>
    </source>
</evidence>
<evidence type="ECO:0000256" key="1">
    <source>
        <dbReference type="ARBA" id="ARBA00004651"/>
    </source>
</evidence>
<comment type="caution">
    <text evidence="11">The sequence shown here is derived from an EMBL/GenBank/DDBJ whole genome shotgun (WGS) entry which is preliminary data.</text>
</comment>
<feature type="transmembrane region" description="Helical" evidence="9">
    <location>
        <begin position="197"/>
        <end position="219"/>
    </location>
</feature>
<dbReference type="Gene3D" id="1.20.1250.20">
    <property type="entry name" value="MFS general substrate transporter like domains"/>
    <property type="match status" value="1"/>
</dbReference>
<feature type="transmembrane region" description="Helical" evidence="9">
    <location>
        <begin position="366"/>
        <end position="384"/>
    </location>
</feature>
<feature type="transmembrane region" description="Helical" evidence="9">
    <location>
        <begin position="300"/>
        <end position="323"/>
    </location>
</feature>
<dbReference type="InterPro" id="IPR011701">
    <property type="entry name" value="MFS"/>
</dbReference>
<dbReference type="SUPFAM" id="SSF103473">
    <property type="entry name" value="MFS general substrate transporter"/>
    <property type="match status" value="1"/>
</dbReference>
<evidence type="ECO:0000256" key="5">
    <source>
        <dbReference type="ARBA" id="ARBA00022692"/>
    </source>
</evidence>
<accession>A0ABU9CBK6</accession>
<dbReference type="PANTHER" id="PTHR42718:SF9">
    <property type="entry name" value="MAJOR FACILITATOR SUPERFAMILY MULTIDRUG TRANSPORTER MFSC"/>
    <property type="match status" value="1"/>
</dbReference>
<gene>
    <name evidence="11" type="ORF">AACH10_03365</name>
</gene>
<keyword evidence="7 9" id="KW-0472">Membrane</keyword>
<dbReference type="Pfam" id="PF07690">
    <property type="entry name" value="MFS_1"/>
    <property type="match status" value="1"/>
</dbReference>
<name>A0ABU9CBK6_9BURK</name>
<protein>
    <submittedName>
        <fullName evidence="11">DHA2 family efflux MFS transporter permease subunit</fullName>
    </submittedName>
</protein>
<feature type="domain" description="Major facilitator superfamily (MFS) profile" evidence="10">
    <location>
        <begin position="45"/>
        <end position="532"/>
    </location>
</feature>
<proteinExistence type="inferred from homology"/>
<keyword evidence="3" id="KW-0813">Transport</keyword>
<evidence type="ECO:0000256" key="3">
    <source>
        <dbReference type="ARBA" id="ARBA00022448"/>
    </source>
</evidence>
<evidence type="ECO:0000313" key="12">
    <source>
        <dbReference type="Proteomes" id="UP001365405"/>
    </source>
</evidence>
<dbReference type="Proteomes" id="UP001365405">
    <property type="component" value="Unassembled WGS sequence"/>
</dbReference>
<comment type="similarity">
    <text evidence="2">Belongs to the major facilitator superfamily. EmrB family.</text>
</comment>